<comment type="caution">
    <text evidence="2">The sequence shown here is derived from an EMBL/GenBank/DDBJ whole genome shotgun (WGS) entry which is preliminary data.</text>
</comment>
<feature type="non-terminal residue" evidence="2">
    <location>
        <position position="184"/>
    </location>
</feature>
<proteinExistence type="predicted"/>
<feature type="region of interest" description="Disordered" evidence="1">
    <location>
        <begin position="28"/>
        <end position="70"/>
    </location>
</feature>
<dbReference type="AlphaFoldDB" id="A0ABD0NJX1"/>
<reference evidence="2 3" key="1">
    <citation type="submission" date="2024-05" db="EMBL/GenBank/DDBJ databases">
        <title>Genome sequencing and assembly of Indian major carp, Cirrhinus mrigala (Hamilton, 1822).</title>
        <authorList>
            <person name="Mohindra V."/>
            <person name="Chowdhury L.M."/>
            <person name="Lal K."/>
            <person name="Jena J.K."/>
        </authorList>
    </citation>
    <scope>NUCLEOTIDE SEQUENCE [LARGE SCALE GENOMIC DNA]</scope>
    <source>
        <strain evidence="2">CM1030</strain>
        <tissue evidence="2">Blood</tissue>
    </source>
</reference>
<sequence length="184" mass="19932">MPNSHLARFVFSTSRNGPRENFRFCGVGAEDISSPTPEPETSQLSSCGMEQVPDSTADGEPEPAMTREPVRKTKPIVTQKPETLDLSNQVCELATLSIPAGVLVEIEGLEGSLAHTSDTEDELQLASGHYFEELMDILPDALIDWFGEVIPSSLSEYPISTNASWSAPSGRSDPLRDFQSPAPP</sequence>
<feature type="compositionally biased region" description="Polar residues" evidence="1">
    <location>
        <begin position="33"/>
        <end position="48"/>
    </location>
</feature>
<organism evidence="2 3">
    <name type="scientific">Cirrhinus mrigala</name>
    <name type="common">Mrigala</name>
    <dbReference type="NCBI Taxonomy" id="683832"/>
    <lineage>
        <taxon>Eukaryota</taxon>
        <taxon>Metazoa</taxon>
        <taxon>Chordata</taxon>
        <taxon>Craniata</taxon>
        <taxon>Vertebrata</taxon>
        <taxon>Euteleostomi</taxon>
        <taxon>Actinopterygii</taxon>
        <taxon>Neopterygii</taxon>
        <taxon>Teleostei</taxon>
        <taxon>Ostariophysi</taxon>
        <taxon>Cypriniformes</taxon>
        <taxon>Cyprinidae</taxon>
        <taxon>Labeoninae</taxon>
        <taxon>Labeonini</taxon>
        <taxon>Cirrhinus</taxon>
    </lineage>
</organism>
<accession>A0ABD0NJX1</accession>
<evidence type="ECO:0000256" key="1">
    <source>
        <dbReference type="SAM" id="MobiDB-lite"/>
    </source>
</evidence>
<protein>
    <submittedName>
        <fullName evidence="2">Uncharacterized protein</fullName>
    </submittedName>
</protein>
<evidence type="ECO:0000313" key="3">
    <source>
        <dbReference type="Proteomes" id="UP001529510"/>
    </source>
</evidence>
<dbReference type="EMBL" id="JAMKFB020000022">
    <property type="protein sequence ID" value="KAL0161622.1"/>
    <property type="molecule type" value="Genomic_DNA"/>
</dbReference>
<gene>
    <name evidence="2" type="ORF">M9458_045347</name>
</gene>
<feature type="region of interest" description="Disordered" evidence="1">
    <location>
        <begin position="161"/>
        <end position="184"/>
    </location>
</feature>
<evidence type="ECO:0000313" key="2">
    <source>
        <dbReference type="EMBL" id="KAL0161622.1"/>
    </source>
</evidence>
<keyword evidence="3" id="KW-1185">Reference proteome</keyword>
<dbReference type="Proteomes" id="UP001529510">
    <property type="component" value="Unassembled WGS sequence"/>
</dbReference>
<name>A0ABD0NJX1_CIRMR</name>